<dbReference type="AlphaFoldDB" id="A0A6T6WXL4"/>
<accession>A0A6T6WXL4</accession>
<gene>
    <name evidence="1" type="ORF">LAMO00422_LOCUS15835</name>
    <name evidence="2" type="ORF">LAMO00422_LOCUS15836</name>
</gene>
<sequence>MEMKAKALEKKHDPDEKWEDIHYDLGPCPCRICACFCGTTVDFKDNHITFKSYQFWCLCKDEAEYPYAEVSGVTQNQQCCCCWSITGLHEVRSDSEVVRS</sequence>
<evidence type="ECO:0000313" key="1">
    <source>
        <dbReference type="EMBL" id="CAD8456888.1"/>
    </source>
</evidence>
<reference evidence="1" key="1">
    <citation type="submission" date="2021-01" db="EMBL/GenBank/DDBJ databases">
        <authorList>
            <person name="Corre E."/>
            <person name="Pelletier E."/>
            <person name="Niang G."/>
            <person name="Scheremetjew M."/>
            <person name="Finn R."/>
            <person name="Kale V."/>
            <person name="Holt S."/>
            <person name="Cochrane G."/>
            <person name="Meng A."/>
            <person name="Brown T."/>
            <person name="Cohen L."/>
        </authorList>
    </citation>
    <scope>NUCLEOTIDE SEQUENCE</scope>
    <source>
        <strain evidence="1">CCMP2058</strain>
    </source>
</reference>
<organism evidence="1">
    <name type="scientific">Amorphochlora amoebiformis</name>
    <dbReference type="NCBI Taxonomy" id="1561963"/>
    <lineage>
        <taxon>Eukaryota</taxon>
        <taxon>Sar</taxon>
        <taxon>Rhizaria</taxon>
        <taxon>Cercozoa</taxon>
        <taxon>Chlorarachniophyceae</taxon>
        <taxon>Amorphochlora</taxon>
    </lineage>
</organism>
<protein>
    <submittedName>
        <fullName evidence="1">Uncharacterized protein</fullName>
    </submittedName>
</protein>
<proteinExistence type="predicted"/>
<dbReference type="EMBL" id="HBEM01023254">
    <property type="protein sequence ID" value="CAD8456888.1"/>
    <property type="molecule type" value="Transcribed_RNA"/>
</dbReference>
<dbReference type="EMBL" id="HBEM01023255">
    <property type="protein sequence ID" value="CAD8456889.1"/>
    <property type="molecule type" value="Transcribed_RNA"/>
</dbReference>
<name>A0A6T6WXL4_9EUKA</name>
<evidence type="ECO:0000313" key="2">
    <source>
        <dbReference type="EMBL" id="CAD8456889.1"/>
    </source>
</evidence>